<organism evidence="1 2">
    <name type="scientific">Araneus ventricosus</name>
    <name type="common">Orbweaver spider</name>
    <name type="synonym">Epeira ventricosa</name>
    <dbReference type="NCBI Taxonomy" id="182803"/>
    <lineage>
        <taxon>Eukaryota</taxon>
        <taxon>Metazoa</taxon>
        <taxon>Ecdysozoa</taxon>
        <taxon>Arthropoda</taxon>
        <taxon>Chelicerata</taxon>
        <taxon>Arachnida</taxon>
        <taxon>Araneae</taxon>
        <taxon>Araneomorphae</taxon>
        <taxon>Entelegynae</taxon>
        <taxon>Araneoidea</taxon>
        <taxon>Araneidae</taxon>
        <taxon>Araneus</taxon>
    </lineage>
</organism>
<proteinExistence type="predicted"/>
<evidence type="ECO:0000313" key="2">
    <source>
        <dbReference type="Proteomes" id="UP000499080"/>
    </source>
</evidence>
<evidence type="ECO:0000313" key="1">
    <source>
        <dbReference type="EMBL" id="GBL70137.1"/>
    </source>
</evidence>
<sequence>MKSPLGHLFRRRKKSCWKTTFLKVESAHHPMLNNNPRLSIQNFTAFGNSSQNIIPNLGSRKFSNSLDARSTGTLAKKLQIFSNDILELFEKHKKMLMDTQSIVIQPSDKKV</sequence>
<dbReference type="Proteomes" id="UP000499080">
    <property type="component" value="Unassembled WGS sequence"/>
</dbReference>
<dbReference type="AlphaFoldDB" id="A0A4Y1ZVD5"/>
<comment type="caution">
    <text evidence="1">The sequence shown here is derived from an EMBL/GenBank/DDBJ whole genome shotgun (WGS) entry which is preliminary data.</text>
</comment>
<protein>
    <submittedName>
        <fullName evidence="1">Uncharacterized protein</fullName>
    </submittedName>
</protein>
<dbReference type="EMBL" id="BGPR01078369">
    <property type="protein sequence ID" value="GBL70137.1"/>
    <property type="molecule type" value="Genomic_DNA"/>
</dbReference>
<reference evidence="1 2" key="1">
    <citation type="journal article" date="2019" name="Sci. Rep.">
        <title>Orb-weaving spider Araneus ventricosus genome elucidates the spidroin gene catalogue.</title>
        <authorList>
            <person name="Kono N."/>
            <person name="Nakamura H."/>
            <person name="Ohtoshi R."/>
            <person name="Moran D.A.P."/>
            <person name="Shinohara A."/>
            <person name="Yoshida Y."/>
            <person name="Fujiwara M."/>
            <person name="Mori M."/>
            <person name="Tomita M."/>
            <person name="Arakawa K."/>
        </authorList>
    </citation>
    <scope>NUCLEOTIDE SEQUENCE [LARGE SCALE GENOMIC DNA]</scope>
</reference>
<gene>
    <name evidence="1" type="ORF">AVEN_30884_1</name>
</gene>
<keyword evidence="2" id="KW-1185">Reference proteome</keyword>
<accession>A0A4Y1ZVD5</accession>
<name>A0A4Y1ZVD5_ARAVE</name>